<protein>
    <submittedName>
        <fullName evidence="1">Uncharacterized protein</fullName>
    </submittedName>
</protein>
<reference evidence="1 2" key="1">
    <citation type="submission" date="2013-06" db="EMBL/GenBank/DDBJ databases">
        <authorList>
            <person name="Weinstock G."/>
            <person name="Sodergren E."/>
            <person name="Clifton S."/>
            <person name="Fulton L."/>
            <person name="Fulton B."/>
            <person name="Courtney L."/>
            <person name="Fronick C."/>
            <person name="Harrison M."/>
            <person name="Strong C."/>
            <person name="Farmer C."/>
            <person name="Delahaunty K."/>
            <person name="Markovic C."/>
            <person name="Hall O."/>
            <person name="Minx P."/>
            <person name="Tomlinson C."/>
            <person name="Mitreva M."/>
            <person name="Nelson J."/>
            <person name="Hou S."/>
            <person name="Wollam A."/>
            <person name="Pepin K.H."/>
            <person name="Johnson M."/>
            <person name="Bhonagiri V."/>
            <person name="Nash W.E."/>
            <person name="Warren W."/>
            <person name="Chinwalla A."/>
            <person name="Mardis E.R."/>
            <person name="Wilson R.K."/>
        </authorList>
    </citation>
    <scope>NUCLEOTIDE SEQUENCE [LARGE SCALE GENOMIC DNA]</scope>
    <source>
        <strain evidence="1 2">ATCC 51271</strain>
    </source>
</reference>
<dbReference type="AlphaFoldDB" id="V2Y3Y6"/>
<name>V2Y3Y6_9FIRM</name>
<comment type="caution">
    <text evidence="1">The sequence shown here is derived from an EMBL/GenBank/DDBJ whole genome shotgun (WGS) entry which is preliminary data.</text>
</comment>
<evidence type="ECO:0000313" key="2">
    <source>
        <dbReference type="Proteomes" id="UP000018227"/>
    </source>
</evidence>
<dbReference type="HOGENOM" id="CLU_3267498_0_0_9"/>
<proteinExistence type="predicted"/>
<organism evidence="1 2">
    <name type="scientific">Catonella morbi ATCC 51271</name>
    <dbReference type="NCBI Taxonomy" id="592026"/>
    <lineage>
        <taxon>Bacteria</taxon>
        <taxon>Bacillati</taxon>
        <taxon>Bacillota</taxon>
        <taxon>Clostridia</taxon>
        <taxon>Lachnospirales</taxon>
        <taxon>Lachnospiraceae</taxon>
        <taxon>Catonella</taxon>
    </lineage>
</organism>
<gene>
    <name evidence="1" type="ORF">GCWU0000282_000813</name>
</gene>
<dbReference type="Proteomes" id="UP000018227">
    <property type="component" value="Unassembled WGS sequence"/>
</dbReference>
<accession>V2Y3Y6</accession>
<dbReference type="EMBL" id="ACIL03000007">
    <property type="protein sequence ID" value="ESL03648.1"/>
    <property type="molecule type" value="Genomic_DNA"/>
</dbReference>
<dbReference type="STRING" id="592026.GCWU0000282_000813"/>
<sequence>MPMGRGINDSVCKCYRLPMGRGINDSVCKSLCQYDGGIFWR</sequence>
<keyword evidence="2" id="KW-1185">Reference proteome</keyword>
<evidence type="ECO:0000313" key="1">
    <source>
        <dbReference type="EMBL" id="ESL03648.1"/>
    </source>
</evidence>